<sequence>MLPLLYPPLVLFLPSPYYTCAGGEHQATAVNTEPRSPGDEIDKAGSRWRRPYLGVGSQDLDDGRTDCARPKAPNPELPFRAPWRTSRVSDPHEVPNQGAGTHAWRWRRGPCRPRRLSRATTEYRGSHPPVWLPYLCTR</sequence>
<dbReference type="Proteomes" id="UP000479710">
    <property type="component" value="Unassembled WGS sequence"/>
</dbReference>
<dbReference type="AlphaFoldDB" id="A0A6G1F5M4"/>
<comment type="caution">
    <text evidence="2">The sequence shown here is derived from an EMBL/GenBank/DDBJ whole genome shotgun (WGS) entry which is preliminary data.</text>
</comment>
<keyword evidence="3" id="KW-1185">Reference proteome</keyword>
<organism evidence="2 3">
    <name type="scientific">Oryza meyeriana var. granulata</name>
    <dbReference type="NCBI Taxonomy" id="110450"/>
    <lineage>
        <taxon>Eukaryota</taxon>
        <taxon>Viridiplantae</taxon>
        <taxon>Streptophyta</taxon>
        <taxon>Embryophyta</taxon>
        <taxon>Tracheophyta</taxon>
        <taxon>Spermatophyta</taxon>
        <taxon>Magnoliopsida</taxon>
        <taxon>Liliopsida</taxon>
        <taxon>Poales</taxon>
        <taxon>Poaceae</taxon>
        <taxon>BOP clade</taxon>
        <taxon>Oryzoideae</taxon>
        <taxon>Oryzeae</taxon>
        <taxon>Oryzinae</taxon>
        <taxon>Oryza</taxon>
        <taxon>Oryza meyeriana</taxon>
    </lineage>
</organism>
<proteinExistence type="predicted"/>
<gene>
    <name evidence="2" type="ORF">E2562_008668</name>
</gene>
<feature type="compositionally biased region" description="Basic and acidic residues" evidence="1">
    <location>
        <begin position="36"/>
        <end position="45"/>
    </location>
</feature>
<evidence type="ECO:0000256" key="1">
    <source>
        <dbReference type="SAM" id="MobiDB-lite"/>
    </source>
</evidence>
<accession>A0A6G1F5M4</accession>
<feature type="region of interest" description="Disordered" evidence="1">
    <location>
        <begin position="28"/>
        <end position="106"/>
    </location>
</feature>
<evidence type="ECO:0000313" key="2">
    <source>
        <dbReference type="EMBL" id="KAF0932135.1"/>
    </source>
</evidence>
<name>A0A6G1F5M4_9ORYZ</name>
<evidence type="ECO:0000313" key="3">
    <source>
        <dbReference type="Proteomes" id="UP000479710"/>
    </source>
</evidence>
<protein>
    <submittedName>
        <fullName evidence="2">Uncharacterized protein</fullName>
    </submittedName>
</protein>
<reference evidence="2 3" key="1">
    <citation type="submission" date="2019-11" db="EMBL/GenBank/DDBJ databases">
        <title>Whole genome sequence of Oryza granulata.</title>
        <authorList>
            <person name="Li W."/>
        </authorList>
    </citation>
    <scope>NUCLEOTIDE SEQUENCE [LARGE SCALE GENOMIC DNA]</scope>
    <source>
        <strain evidence="3">cv. Menghai</strain>
        <tissue evidence="2">Leaf</tissue>
    </source>
</reference>
<dbReference type="EMBL" id="SPHZ02000001">
    <property type="protein sequence ID" value="KAF0932135.1"/>
    <property type="molecule type" value="Genomic_DNA"/>
</dbReference>